<dbReference type="EMBL" id="KY385637">
    <property type="protein sequence ID" value="AQS79204.1"/>
    <property type="molecule type" value="Genomic_DNA"/>
</dbReference>
<dbReference type="GO" id="GO:0003677">
    <property type="term" value="F:DNA binding"/>
    <property type="evidence" value="ECO:0007669"/>
    <property type="project" value="InterPro"/>
</dbReference>
<proteinExistence type="inferred from homology"/>
<evidence type="ECO:0000256" key="3">
    <source>
        <dbReference type="ARBA" id="ARBA00022722"/>
    </source>
</evidence>
<dbReference type="Pfam" id="PF01771">
    <property type="entry name" value="Viral_alk_exo"/>
    <property type="match status" value="1"/>
</dbReference>
<dbReference type="GO" id="GO:0004527">
    <property type="term" value="F:exonuclease activity"/>
    <property type="evidence" value="ECO:0007669"/>
    <property type="project" value="UniProtKB-KW"/>
</dbReference>
<dbReference type="GO" id="GO:0004519">
    <property type="term" value="F:endonuclease activity"/>
    <property type="evidence" value="ECO:0007669"/>
    <property type="project" value="UniProtKB-KW"/>
</dbReference>
<keyword evidence="1" id="KW-1048">Host nucleus</keyword>
<keyword evidence="3" id="KW-0540">Nuclease</keyword>
<dbReference type="InterPro" id="IPR034720">
    <property type="entry name" value="Viral_alk_exo"/>
</dbReference>
<keyword evidence="4" id="KW-0255">Endonuclease</keyword>
<dbReference type="KEGG" id="vg:32707821"/>
<evidence type="ECO:0000313" key="10">
    <source>
        <dbReference type="Proteomes" id="UP000243553"/>
    </source>
</evidence>
<evidence type="ECO:0000313" key="9">
    <source>
        <dbReference type="EMBL" id="AQS79204.1"/>
    </source>
</evidence>
<evidence type="ECO:0000256" key="8">
    <source>
        <dbReference type="SAM" id="MobiDB-lite"/>
    </source>
</evidence>
<sequence length="606" mass="63949">MDVTVAPPGVRKRGPKSAPGDSDDEESQSLLANAPAWLLPPPDKRPRVAAPEDDDEDATPPLSPARPPTPDAADAGTPRPPTPHPHSPEGRRAPPAAAERGPRRDCARTPPADPAAWSPPAVPDALAARVTAHTFEHHLASLAAGGAARVGALGAGAGGSRLLEAGPLAARADYLCALAAALEAEGLSERGLASALSRMAGGGAAGRLNPRAPMLFFEAATRTQSESGLWALLRRGLVTASSLRWGPAGPRFPARWLDENTAPAPDGFAAAIAFGRTNELTARTLLFRYLVDADEGAEGAAAEPRFVFDDGPDGAAAGGGPHACGLLFDAHTGMTGASLDVLVCPRDGGGGLAPRPGRPLPFFEIKCRAKYLFDPLDPRPPIAAAYEALLRDRTPRAFRDFVGSIARPGVRYFDAAGAPGPEEALVTCACAWRNPAAAEPRRRCPPGDRRLLELNRGLRSEVVLFDQPDVRRRTIGPVRWSSGGVVHREPIFANPRHAAFKQILVQAYVLDSHFPDSAPRPHLVTFIGRLRRPEEEGLRFELADGHPPAADDRPRAPGPASVAPEQAIPVALIVTPVAVDAGAFAVLRRDSLAAFDATVVRRWGRR</sequence>
<dbReference type="InterPro" id="IPR011335">
    <property type="entry name" value="Restrct_endonuc-II-like"/>
</dbReference>
<dbReference type="InterPro" id="IPR001616">
    <property type="entry name" value="Herpes_alk_exo"/>
</dbReference>
<keyword evidence="2" id="KW-0945">Host-virus interaction</keyword>
<accession>A0A1S6JLP9</accession>
<gene>
    <name evidence="9" type="primary">UL12</name>
</gene>
<dbReference type="HAMAP" id="MF_04009">
    <property type="entry name" value="HSV_AN"/>
    <property type="match status" value="1"/>
</dbReference>
<evidence type="ECO:0000256" key="7">
    <source>
        <dbReference type="ARBA" id="ARBA00023200"/>
    </source>
</evidence>
<organismHost>
    <name type="scientific">Ateles</name>
    <dbReference type="NCBI Taxonomy" id="9506"/>
</organismHost>
<feature type="region of interest" description="Disordered" evidence="8">
    <location>
        <begin position="1"/>
        <end position="120"/>
    </location>
</feature>
<evidence type="ECO:0000256" key="1">
    <source>
        <dbReference type="ARBA" id="ARBA00022562"/>
    </source>
</evidence>
<dbReference type="GeneID" id="32707821"/>
<evidence type="ECO:0000256" key="2">
    <source>
        <dbReference type="ARBA" id="ARBA00022581"/>
    </source>
</evidence>
<keyword evidence="5" id="KW-0378">Hydrolase</keyword>
<protein>
    <submittedName>
        <fullName evidence="9">Deoxyribonuclease</fullName>
    </submittedName>
</protein>
<name>A0A1S6JLP9_HSVA1</name>
<evidence type="ECO:0000256" key="5">
    <source>
        <dbReference type="ARBA" id="ARBA00022801"/>
    </source>
</evidence>
<dbReference type="Proteomes" id="UP000243553">
    <property type="component" value="Segment"/>
</dbReference>
<dbReference type="RefSeq" id="YP_009361926.1">
    <property type="nucleotide sequence ID" value="NC_034446.1"/>
</dbReference>
<organism evidence="9 10">
    <name type="scientific">Herpesvirus ateles type 1 (strain Lennette)</name>
    <dbReference type="NCBI Taxonomy" id="35243"/>
    <lineage>
        <taxon>Viruses</taxon>
        <taxon>Duplodnaviria</taxon>
        <taxon>Heunggongvirae</taxon>
        <taxon>Peploviricota</taxon>
        <taxon>Herviviricetes</taxon>
        <taxon>Herpesvirales</taxon>
        <taxon>Orthoherpesviridae</taxon>
        <taxon>Alphaherpesvirinae</taxon>
        <taxon>Simplexvirus</taxon>
        <taxon>Simplexvirus atelinealpha1</taxon>
    </lineage>
</organism>
<feature type="compositionally biased region" description="Pro residues" evidence="8">
    <location>
        <begin position="61"/>
        <end position="70"/>
    </location>
</feature>
<dbReference type="PRINTS" id="PR00924">
    <property type="entry name" value="ALKEXNUCLASE"/>
</dbReference>
<dbReference type="OrthoDB" id="4574at10239"/>
<evidence type="ECO:0000256" key="6">
    <source>
        <dbReference type="ARBA" id="ARBA00022839"/>
    </source>
</evidence>
<reference evidence="9 10" key="1">
    <citation type="journal article" date="2017" name="Arch. Virol.">
        <title>Sequence of the ateline alphaherpesvirus 1 (HVA1) genome.</title>
        <authorList>
            <person name="Eberle R."/>
            <person name="Black D.H."/>
        </authorList>
    </citation>
    <scope>NUCLEOTIDE SEQUENCE [LARGE SCALE GENOMIC DNA]</scope>
    <source>
        <strain evidence="9">Lennette</strain>
    </source>
</reference>
<keyword evidence="7" id="KW-1035">Host cytoplasm</keyword>
<evidence type="ECO:0000256" key="4">
    <source>
        <dbReference type="ARBA" id="ARBA00022759"/>
    </source>
</evidence>
<dbReference type="SUPFAM" id="SSF52980">
    <property type="entry name" value="Restriction endonuclease-like"/>
    <property type="match status" value="1"/>
</dbReference>
<keyword evidence="6" id="KW-0269">Exonuclease</keyword>
<keyword evidence="10" id="KW-1185">Reference proteome</keyword>